<accession>A0A1R1PQS3</accession>
<dbReference type="Proteomes" id="UP000188320">
    <property type="component" value="Unassembled WGS sequence"/>
</dbReference>
<feature type="region of interest" description="Disordered" evidence="1">
    <location>
        <begin position="127"/>
        <end position="147"/>
    </location>
</feature>
<evidence type="ECO:0000313" key="2">
    <source>
        <dbReference type="EMBL" id="OMH83335.1"/>
    </source>
</evidence>
<gene>
    <name evidence="2" type="ORF">AX774_g3160</name>
</gene>
<keyword evidence="3" id="KW-1185">Reference proteome</keyword>
<evidence type="ECO:0000313" key="3">
    <source>
        <dbReference type="Proteomes" id="UP000188320"/>
    </source>
</evidence>
<dbReference type="AlphaFoldDB" id="A0A1R1PQS3"/>
<dbReference type="OrthoDB" id="249612at2759"/>
<reference evidence="3" key="1">
    <citation type="submission" date="2017-01" db="EMBL/GenBank/DDBJ databases">
        <authorList>
            <person name="Wang Y."/>
            <person name="White M."/>
            <person name="Kvist S."/>
            <person name="Moncalvo J.-M."/>
        </authorList>
    </citation>
    <scope>NUCLEOTIDE SEQUENCE [LARGE SCALE GENOMIC DNA]</scope>
    <source>
        <strain evidence="3">COL-18-3</strain>
    </source>
</reference>
<evidence type="ECO:0000256" key="1">
    <source>
        <dbReference type="SAM" id="MobiDB-lite"/>
    </source>
</evidence>
<name>A0A1R1PQS3_ZANCU</name>
<organism evidence="2 3">
    <name type="scientific">Zancudomyces culisetae</name>
    <name type="common">Gut fungus</name>
    <name type="synonym">Smittium culisetae</name>
    <dbReference type="NCBI Taxonomy" id="1213189"/>
    <lineage>
        <taxon>Eukaryota</taxon>
        <taxon>Fungi</taxon>
        <taxon>Fungi incertae sedis</taxon>
        <taxon>Zoopagomycota</taxon>
        <taxon>Kickxellomycotina</taxon>
        <taxon>Harpellomycetes</taxon>
        <taxon>Harpellales</taxon>
        <taxon>Legeriomycetaceae</taxon>
        <taxon>Zancudomyces</taxon>
    </lineage>
</organism>
<feature type="non-terminal residue" evidence="2">
    <location>
        <position position="236"/>
    </location>
</feature>
<protein>
    <submittedName>
        <fullName evidence="2">Uncharacterized protein</fullName>
    </submittedName>
</protein>
<comment type="caution">
    <text evidence="2">The sequence shown here is derived from an EMBL/GenBank/DDBJ whole genome shotgun (WGS) entry which is preliminary data.</text>
</comment>
<sequence length="236" mass="26649">MEIEIDNFDSETFDEKVWLNNVLQTYINNEKQTKVQASVNKGVKDGTSNSNQEVLVNEGLERLLSKINFLNTEAQSNTDRFRFRLERTMAMLSKDVEEIKDKVGETQLSLLGLEPALVKAGVVDGDTEQMKGEGMGTSISSGNERENTREVVEKSKNDTTNNVISELGKIQLVHRRVKESVRTIKTSMELLKTPIVIEKLKDEGKVDEALEKLFSTAKMFRQLVAADVQSEKYDKT</sequence>
<dbReference type="EMBL" id="LSSK01000440">
    <property type="protein sequence ID" value="OMH83335.1"/>
    <property type="molecule type" value="Genomic_DNA"/>
</dbReference>
<proteinExistence type="predicted"/>